<protein>
    <submittedName>
        <fullName evidence="3">EsaB/YukD family protein</fullName>
    </submittedName>
</protein>
<proteinExistence type="predicted"/>
<dbReference type="RefSeq" id="WP_378323281.1">
    <property type="nucleotide sequence ID" value="NZ_JBHTGP010000011.1"/>
</dbReference>
<evidence type="ECO:0000313" key="4">
    <source>
        <dbReference type="Proteomes" id="UP001597063"/>
    </source>
</evidence>
<feature type="transmembrane region" description="Helical" evidence="1">
    <location>
        <begin position="111"/>
        <end position="131"/>
    </location>
</feature>
<dbReference type="EMBL" id="JBHTGP010000011">
    <property type="protein sequence ID" value="MFD0686797.1"/>
    <property type="molecule type" value="Genomic_DNA"/>
</dbReference>
<dbReference type="Proteomes" id="UP001597063">
    <property type="component" value="Unassembled WGS sequence"/>
</dbReference>
<reference evidence="4" key="1">
    <citation type="journal article" date="2019" name="Int. J. Syst. Evol. Microbiol.">
        <title>The Global Catalogue of Microorganisms (GCM) 10K type strain sequencing project: providing services to taxonomists for standard genome sequencing and annotation.</title>
        <authorList>
            <consortium name="The Broad Institute Genomics Platform"/>
            <consortium name="The Broad Institute Genome Sequencing Center for Infectious Disease"/>
            <person name="Wu L."/>
            <person name="Ma J."/>
        </authorList>
    </citation>
    <scope>NUCLEOTIDE SEQUENCE [LARGE SCALE GENOMIC DNA]</scope>
    <source>
        <strain evidence="4">JCM 9371</strain>
    </source>
</reference>
<name>A0ABW2XPK7_9ACTN</name>
<keyword evidence="1" id="KW-0812">Transmembrane</keyword>
<dbReference type="Pfam" id="PF19053">
    <property type="entry name" value="EccD"/>
    <property type="match status" value="1"/>
</dbReference>
<gene>
    <name evidence="3" type="ORF">ACFQZM_20025</name>
</gene>
<dbReference type="Pfam" id="PF08817">
    <property type="entry name" value="YukD"/>
    <property type="match status" value="1"/>
</dbReference>
<organism evidence="3 4">
    <name type="scientific">Actinomadura fibrosa</name>
    <dbReference type="NCBI Taxonomy" id="111802"/>
    <lineage>
        <taxon>Bacteria</taxon>
        <taxon>Bacillati</taxon>
        <taxon>Actinomycetota</taxon>
        <taxon>Actinomycetes</taxon>
        <taxon>Streptosporangiales</taxon>
        <taxon>Thermomonosporaceae</taxon>
        <taxon>Actinomadura</taxon>
    </lineage>
</organism>
<feature type="transmembrane region" description="Helical" evidence="1">
    <location>
        <begin position="221"/>
        <end position="243"/>
    </location>
</feature>
<evidence type="ECO:0000259" key="2">
    <source>
        <dbReference type="Pfam" id="PF19053"/>
    </source>
</evidence>
<feature type="transmembrane region" description="Helical" evidence="1">
    <location>
        <begin position="137"/>
        <end position="159"/>
    </location>
</feature>
<feature type="transmembrane region" description="Helical" evidence="1">
    <location>
        <begin position="302"/>
        <end position="321"/>
    </location>
</feature>
<dbReference type="Gene3D" id="3.10.20.90">
    <property type="entry name" value="Phosphatidylinositol 3-kinase Catalytic Subunit, Chain A, domain 1"/>
    <property type="match status" value="1"/>
</dbReference>
<feature type="transmembrane region" description="Helical" evidence="1">
    <location>
        <begin position="249"/>
        <end position="270"/>
    </location>
</feature>
<sequence length="441" mass="44636">MSAWSRVTLVGEYRRVDMVLPAQEPIGALMPEVLELLGDPVQNPPRLRHLATSSGEVLDPGSSLADRQVPDGAVLRLVRSDEPLPAPVVHEVPEVVGDALDGRLWRWGPAAVRWTATATLVALAVAMGLVIRVGADAAAVPGGLAALAALLLAAGAAVGPAGREPLGTALVLGGGAEAALAVWTAADRYGWPDWGRWTALAALAAALVVVLGLTSPLGRGGLIGGAVAGLLAAAGGVSAASGLDTARVAAVLALACVVLLSVVLRLALTLSGLTVLDDRRGAGGAVPRGDVLRAIDHAHRTMMIATVAVAVAAAVAGLGALTRFDGWTATLAALLAVVVASRARMFPLIVQKAGLFASAVVIAAGLAVHWAEHVSWGAAPALGLLVAGLALPVAVLGAEQSDHVRARLRRVVNRIEAVAVVLVVPVAIGTFGLVDRLLHTF</sequence>
<dbReference type="InterPro" id="IPR044049">
    <property type="entry name" value="EccD_transm"/>
</dbReference>
<accession>A0ABW2XPK7</accession>
<feature type="domain" description="EccD-like transmembrane" evidence="2">
    <location>
        <begin position="115"/>
        <end position="433"/>
    </location>
</feature>
<keyword evidence="1" id="KW-0472">Membrane</keyword>
<feature type="transmembrane region" description="Helical" evidence="1">
    <location>
        <begin position="197"/>
        <end position="214"/>
    </location>
</feature>
<comment type="caution">
    <text evidence="3">The sequence shown here is derived from an EMBL/GenBank/DDBJ whole genome shotgun (WGS) entry which is preliminary data.</text>
</comment>
<keyword evidence="4" id="KW-1185">Reference proteome</keyword>
<feature type="transmembrane region" description="Helical" evidence="1">
    <location>
        <begin position="417"/>
        <end position="434"/>
    </location>
</feature>
<keyword evidence="1" id="KW-1133">Transmembrane helix</keyword>
<dbReference type="InterPro" id="IPR024962">
    <property type="entry name" value="YukD-like"/>
</dbReference>
<feature type="transmembrane region" description="Helical" evidence="1">
    <location>
        <begin position="327"/>
        <end position="346"/>
    </location>
</feature>
<feature type="transmembrane region" description="Helical" evidence="1">
    <location>
        <begin position="353"/>
        <end position="371"/>
    </location>
</feature>
<feature type="transmembrane region" description="Helical" evidence="1">
    <location>
        <begin position="377"/>
        <end position="396"/>
    </location>
</feature>
<evidence type="ECO:0000256" key="1">
    <source>
        <dbReference type="SAM" id="Phobius"/>
    </source>
</evidence>
<feature type="transmembrane region" description="Helical" evidence="1">
    <location>
        <begin position="166"/>
        <end position="185"/>
    </location>
</feature>
<evidence type="ECO:0000313" key="3">
    <source>
        <dbReference type="EMBL" id="MFD0686797.1"/>
    </source>
</evidence>